<feature type="binding site" evidence="5">
    <location>
        <position position="505"/>
    </location>
    <ligand>
        <name>Mg(2+)</name>
        <dbReference type="ChEBI" id="CHEBI:18420"/>
    </ligand>
</feature>
<proteinExistence type="predicted"/>
<dbReference type="Pfam" id="PF00503">
    <property type="entry name" value="G-alpha"/>
    <property type="match status" value="1"/>
</dbReference>
<dbReference type="SMART" id="SM00275">
    <property type="entry name" value="G_alpha"/>
    <property type="match status" value="1"/>
</dbReference>
<keyword evidence="5" id="KW-0479">Metal-binding</keyword>
<evidence type="ECO:0000313" key="7">
    <source>
        <dbReference type="EMBL" id="OKL58089.1"/>
    </source>
</evidence>
<evidence type="ECO:0000256" key="4">
    <source>
        <dbReference type="PIRSR" id="PIRSR601019-1"/>
    </source>
</evidence>
<evidence type="ECO:0000256" key="5">
    <source>
        <dbReference type="PIRSR" id="PIRSR601019-2"/>
    </source>
</evidence>
<dbReference type="GO" id="GO:0031683">
    <property type="term" value="F:G-protein beta/gamma-subunit complex binding"/>
    <property type="evidence" value="ECO:0007669"/>
    <property type="project" value="InterPro"/>
</dbReference>
<sequence length="669" mass="74847">MDPISVISLASSIAGLIDVTSHSIISLLNLASRYSRFGLKIRQIAGQLSTLKAALKKIKDLIEISHDEVPRKNGAAVFALDDEQLVCDLLLSIDCCESVIKVLDEQLSRFQLSSHSQSSGLSDVRSKVKFLWEEGDMNEYQGMLNNQINALNLLLTVTQCESLMEQGNVLRRKSSRLVFEQVKDDTSSLLLQRDRESFLSRQSSAIDDGDFIDTEFGFDRDLFSSKAYRTVAMSSMRQSILLKRKNKSSTIITAAPPVNTQDDYVSDTASAAQGDRIEVMVNSSLAVSYSPLPKISEQASEANKKPKTKAPSNVALSSKSHERRPSRLLAYPRLGRRIVSPPSVQPTESTISTTQPSTANLLLLGCSASGKSTAVKAIHLATGRFNEYPSPTRLGVVERLVSMVEENIVDTSRSPEIDQLRKQCEKVREGLQIVRYRSGSTQTEDTLPNELKALWNEVKASGLLDKLPASVLDQRCSYFSEAIDRVTQDDYTPNIEDTLWNHVKTTGIFEMRLDNQKTGNNKDFMEVKIIDVGGRRSERKKWIHTFSNVSILFFFIDISGYDESLAEDEYGNKMQESFMLFDSLSQGRYPEVYGEEAKEDLHTVEGVRDYYTRQFLELAKVYKSRLVSVHYTSIYEPAELGNIFLHNAYAVLHNARADPGSSTTDVRDG</sequence>
<dbReference type="GO" id="GO:0005525">
    <property type="term" value="F:GTP binding"/>
    <property type="evidence" value="ECO:0007669"/>
    <property type="project" value="UniProtKB-KW"/>
</dbReference>
<dbReference type="InterPro" id="IPR001019">
    <property type="entry name" value="Gprotein_alpha_su"/>
</dbReference>
<dbReference type="GeneID" id="31006572"/>
<keyword evidence="1 4" id="KW-0547">Nucleotide-binding</keyword>
<keyword evidence="8" id="KW-1185">Reference proteome</keyword>
<evidence type="ECO:0000256" key="3">
    <source>
        <dbReference type="ARBA" id="ARBA00023224"/>
    </source>
</evidence>
<evidence type="ECO:0000256" key="2">
    <source>
        <dbReference type="ARBA" id="ARBA00023134"/>
    </source>
</evidence>
<dbReference type="Gene3D" id="3.40.50.300">
    <property type="entry name" value="P-loop containing nucleotide triphosphate hydrolases"/>
    <property type="match status" value="1"/>
</dbReference>
<gene>
    <name evidence="7" type="ORF">UA08_06817</name>
</gene>
<dbReference type="STRING" id="1441469.A0A225AR84"/>
<dbReference type="GO" id="GO:0003924">
    <property type="term" value="F:GTPase activity"/>
    <property type="evidence" value="ECO:0007669"/>
    <property type="project" value="InterPro"/>
</dbReference>
<dbReference type="GO" id="GO:0046872">
    <property type="term" value="F:metal ion binding"/>
    <property type="evidence" value="ECO:0007669"/>
    <property type="project" value="UniProtKB-KW"/>
</dbReference>
<dbReference type="OrthoDB" id="5817230at2759"/>
<dbReference type="PROSITE" id="PS51882">
    <property type="entry name" value="G_ALPHA"/>
    <property type="match status" value="1"/>
</dbReference>
<evidence type="ECO:0000313" key="8">
    <source>
        <dbReference type="Proteomes" id="UP000214365"/>
    </source>
</evidence>
<dbReference type="GO" id="GO:0007188">
    <property type="term" value="P:adenylate cyclase-modulating G protein-coupled receptor signaling pathway"/>
    <property type="evidence" value="ECO:0007669"/>
    <property type="project" value="TreeGrafter"/>
</dbReference>
<feature type="binding site" evidence="5">
    <location>
        <position position="372"/>
    </location>
    <ligand>
        <name>Mg(2+)</name>
        <dbReference type="ChEBI" id="CHEBI:18420"/>
    </ligand>
</feature>
<evidence type="ECO:0008006" key="9">
    <source>
        <dbReference type="Google" id="ProtNLM"/>
    </source>
</evidence>
<keyword evidence="5" id="KW-0460">Magnesium</keyword>
<dbReference type="SUPFAM" id="SSF47895">
    <property type="entry name" value="Transducin (alpha subunit), insertion domain"/>
    <property type="match status" value="1"/>
</dbReference>
<feature type="binding site" evidence="4">
    <location>
        <begin position="499"/>
        <end position="505"/>
    </location>
    <ligand>
        <name>GTP</name>
        <dbReference type="ChEBI" id="CHEBI:37565"/>
    </ligand>
</feature>
<dbReference type="PANTHER" id="PTHR10218:SF248">
    <property type="entry name" value="GUANINE NUCLEOTIDE-BINDING PROTEIN-LIKE ALPHA-11 SUBUNIT"/>
    <property type="match status" value="1"/>
</dbReference>
<dbReference type="GO" id="GO:0005737">
    <property type="term" value="C:cytoplasm"/>
    <property type="evidence" value="ECO:0007669"/>
    <property type="project" value="TreeGrafter"/>
</dbReference>
<dbReference type="AlphaFoldDB" id="A0A225AR84"/>
<protein>
    <recommendedName>
        <fullName evidence="9">Fungal N-terminal domain-containing protein</fullName>
    </recommendedName>
</protein>
<keyword evidence="2 4" id="KW-0342">GTP-binding</keyword>
<dbReference type="FunFam" id="3.40.50.300:FF:000720">
    <property type="entry name" value="Guanine nucleotide-binding protein G(k) subunit alpha"/>
    <property type="match status" value="1"/>
</dbReference>
<reference evidence="7 8" key="1">
    <citation type="submission" date="2015-06" db="EMBL/GenBank/DDBJ databases">
        <title>Talaromyces atroroseus IBT 11181 draft genome.</title>
        <authorList>
            <person name="Rasmussen K.B."/>
            <person name="Rasmussen S."/>
            <person name="Petersen B."/>
            <person name="Sicheritz-Ponten T."/>
            <person name="Mortensen U.H."/>
            <person name="Thrane U."/>
        </authorList>
    </citation>
    <scope>NUCLEOTIDE SEQUENCE [LARGE SCALE GENOMIC DNA]</scope>
    <source>
        <strain evidence="7 8">IBT 11181</strain>
    </source>
</reference>
<keyword evidence="3" id="KW-0807">Transducer</keyword>
<dbReference type="PANTHER" id="PTHR10218">
    <property type="entry name" value="GTP-BINDING PROTEIN ALPHA SUBUNIT"/>
    <property type="match status" value="1"/>
</dbReference>
<dbReference type="EMBL" id="LFMY01000010">
    <property type="protein sequence ID" value="OKL58089.1"/>
    <property type="molecule type" value="Genomic_DNA"/>
</dbReference>
<feature type="region of interest" description="Disordered" evidence="6">
    <location>
        <begin position="298"/>
        <end position="324"/>
    </location>
</feature>
<accession>A0A225AR84</accession>
<name>A0A225AR84_TALAT</name>
<dbReference type="GO" id="GO:0001664">
    <property type="term" value="F:G protein-coupled receptor binding"/>
    <property type="evidence" value="ECO:0007669"/>
    <property type="project" value="TreeGrafter"/>
</dbReference>
<dbReference type="PRINTS" id="PR00318">
    <property type="entry name" value="GPROTEINA"/>
</dbReference>
<evidence type="ECO:0000256" key="6">
    <source>
        <dbReference type="SAM" id="MobiDB-lite"/>
    </source>
</evidence>
<dbReference type="Gene3D" id="1.10.400.10">
    <property type="entry name" value="GI Alpha 1, domain 2-like"/>
    <property type="match status" value="1"/>
</dbReference>
<organism evidence="7 8">
    <name type="scientific">Talaromyces atroroseus</name>
    <dbReference type="NCBI Taxonomy" id="1441469"/>
    <lineage>
        <taxon>Eukaryota</taxon>
        <taxon>Fungi</taxon>
        <taxon>Dikarya</taxon>
        <taxon>Ascomycota</taxon>
        <taxon>Pezizomycotina</taxon>
        <taxon>Eurotiomycetes</taxon>
        <taxon>Eurotiomycetidae</taxon>
        <taxon>Eurotiales</taxon>
        <taxon>Trichocomaceae</taxon>
        <taxon>Talaromyces</taxon>
        <taxon>Talaromyces sect. Trachyspermi</taxon>
    </lineage>
</organism>
<dbReference type="Proteomes" id="UP000214365">
    <property type="component" value="Unassembled WGS sequence"/>
</dbReference>
<evidence type="ECO:0000256" key="1">
    <source>
        <dbReference type="ARBA" id="ARBA00022741"/>
    </source>
</evidence>
<comment type="caution">
    <text evidence="7">The sequence shown here is derived from an EMBL/GenBank/DDBJ whole genome shotgun (WGS) entry which is preliminary data.</text>
</comment>
<dbReference type="GO" id="GO:0005834">
    <property type="term" value="C:heterotrimeric G-protein complex"/>
    <property type="evidence" value="ECO:0007669"/>
    <property type="project" value="TreeGrafter"/>
</dbReference>
<dbReference type="RefSeq" id="XP_020118210.1">
    <property type="nucleotide sequence ID" value="XM_020269136.1"/>
</dbReference>
<dbReference type="InterPro" id="IPR027417">
    <property type="entry name" value="P-loop_NTPase"/>
</dbReference>
<dbReference type="InterPro" id="IPR011025">
    <property type="entry name" value="GproteinA_insert"/>
</dbReference>
<dbReference type="SUPFAM" id="SSF52540">
    <property type="entry name" value="P-loop containing nucleoside triphosphate hydrolases"/>
    <property type="match status" value="1"/>
</dbReference>